<evidence type="ECO:0000256" key="1">
    <source>
        <dbReference type="SAM" id="MobiDB-lite"/>
    </source>
</evidence>
<name>B7PCJ8_IXOSC</name>
<reference evidence="3" key="2">
    <citation type="submission" date="2020-05" db="UniProtKB">
        <authorList>
            <consortium name="EnsemblMetazoa"/>
        </authorList>
    </citation>
    <scope>IDENTIFICATION</scope>
    <source>
        <strain evidence="3">wikel</strain>
    </source>
</reference>
<proteinExistence type="predicted"/>
<evidence type="ECO:0000313" key="3">
    <source>
        <dbReference type="EnsemblMetazoa" id="ISCW003002-PA"/>
    </source>
</evidence>
<dbReference type="HOGENOM" id="CLU_2657214_0_0_1"/>
<gene>
    <name evidence="2" type="ORF">IscW_ISCW003002</name>
</gene>
<dbReference type="EnsemblMetazoa" id="ISCW003002-RA">
    <property type="protein sequence ID" value="ISCW003002-PA"/>
    <property type="gene ID" value="ISCW003002"/>
</dbReference>
<dbReference type="InParanoid" id="B7PCJ8"/>
<dbReference type="Proteomes" id="UP000001555">
    <property type="component" value="Unassembled WGS sequence"/>
</dbReference>
<evidence type="ECO:0000313" key="2">
    <source>
        <dbReference type="EMBL" id="EEC04320.1"/>
    </source>
</evidence>
<dbReference type="VEuPathDB" id="VectorBase:ISCW003002"/>
<feature type="region of interest" description="Disordered" evidence="1">
    <location>
        <begin position="37"/>
        <end position="76"/>
    </location>
</feature>
<keyword evidence="4" id="KW-1185">Reference proteome</keyword>
<dbReference type="EMBL" id="ABJB010389543">
    <property type="status" value="NOT_ANNOTATED_CDS"/>
    <property type="molecule type" value="Genomic_DNA"/>
</dbReference>
<accession>B7PCJ8</accession>
<protein>
    <submittedName>
        <fullName evidence="2 3">Uncharacterized protein</fullName>
    </submittedName>
</protein>
<organism>
    <name type="scientific">Ixodes scapularis</name>
    <name type="common">Black-legged tick</name>
    <name type="synonym">Deer tick</name>
    <dbReference type="NCBI Taxonomy" id="6945"/>
    <lineage>
        <taxon>Eukaryota</taxon>
        <taxon>Metazoa</taxon>
        <taxon>Ecdysozoa</taxon>
        <taxon>Arthropoda</taxon>
        <taxon>Chelicerata</taxon>
        <taxon>Arachnida</taxon>
        <taxon>Acari</taxon>
        <taxon>Parasitiformes</taxon>
        <taxon>Ixodida</taxon>
        <taxon>Ixodoidea</taxon>
        <taxon>Ixodidae</taxon>
        <taxon>Ixodinae</taxon>
        <taxon>Ixodes</taxon>
    </lineage>
</organism>
<evidence type="ECO:0000313" key="4">
    <source>
        <dbReference type="Proteomes" id="UP000001555"/>
    </source>
</evidence>
<dbReference type="EMBL" id="DS684350">
    <property type="protein sequence ID" value="EEC04320.1"/>
    <property type="molecule type" value="Genomic_DNA"/>
</dbReference>
<dbReference type="PaxDb" id="6945-B7PCJ8"/>
<sequence length="76" mass="8055">MMMEEATASTSGSSEGILVVVERPLVVEDLVVPLVRVQSGGDGDGERDDASELVTRGDEDSEDRVAAEVSPWHGLN</sequence>
<dbReference type="EMBL" id="ABJB010775453">
    <property type="status" value="NOT_ANNOTATED_CDS"/>
    <property type="molecule type" value="Genomic_DNA"/>
</dbReference>
<dbReference type="AlphaFoldDB" id="B7PCJ8"/>
<reference evidence="2 4" key="1">
    <citation type="submission" date="2008-03" db="EMBL/GenBank/DDBJ databases">
        <title>Annotation of Ixodes scapularis.</title>
        <authorList>
            <consortium name="Ixodes scapularis Genome Project Consortium"/>
            <person name="Caler E."/>
            <person name="Hannick L.I."/>
            <person name="Bidwell S."/>
            <person name="Joardar V."/>
            <person name="Thiagarajan M."/>
            <person name="Amedeo P."/>
            <person name="Galinsky K.J."/>
            <person name="Schobel S."/>
            <person name="Inman J."/>
            <person name="Hostetler J."/>
            <person name="Miller J."/>
            <person name="Hammond M."/>
            <person name="Megy K."/>
            <person name="Lawson D."/>
            <person name="Kodira C."/>
            <person name="Sutton G."/>
            <person name="Meyer J."/>
            <person name="Hill C.A."/>
            <person name="Birren B."/>
            <person name="Nene V."/>
            <person name="Collins F."/>
            <person name="Alarcon-Chaidez F."/>
            <person name="Wikel S."/>
            <person name="Strausberg R."/>
        </authorList>
    </citation>
    <scope>NUCLEOTIDE SEQUENCE [LARGE SCALE GENOMIC DNA]</scope>
    <source>
        <strain evidence="4">Wikel</strain>
        <strain evidence="2">Wikel colony</strain>
    </source>
</reference>
<feature type="compositionally biased region" description="Basic and acidic residues" evidence="1">
    <location>
        <begin position="55"/>
        <end position="66"/>
    </location>
</feature>